<dbReference type="Pfam" id="PF04515">
    <property type="entry name" value="Choline_transpo"/>
    <property type="match status" value="1"/>
</dbReference>
<keyword evidence="9" id="KW-1185">Reference proteome</keyword>
<comment type="caution">
    <text evidence="8">The sequence shown here is derived from an EMBL/GenBank/DDBJ whole genome shotgun (WGS) entry which is preliminary data.</text>
</comment>
<organism evidence="8 9">
    <name type="scientific">Durusdinium trenchii</name>
    <dbReference type="NCBI Taxonomy" id="1381693"/>
    <lineage>
        <taxon>Eukaryota</taxon>
        <taxon>Sar</taxon>
        <taxon>Alveolata</taxon>
        <taxon>Dinophyceae</taxon>
        <taxon>Suessiales</taxon>
        <taxon>Symbiodiniaceae</taxon>
        <taxon>Durusdinium</taxon>
    </lineage>
</organism>
<keyword evidence="5 7" id="KW-0472">Membrane</keyword>
<feature type="transmembrane region" description="Helical" evidence="7">
    <location>
        <begin position="210"/>
        <end position="231"/>
    </location>
</feature>
<keyword evidence="3 7" id="KW-0812">Transmembrane</keyword>
<comment type="subcellular location">
    <subcellularLocation>
        <location evidence="7">Cell membrane</location>
        <topology evidence="7">Multi-pass membrane protein</topology>
    </subcellularLocation>
    <subcellularLocation>
        <location evidence="1">Membrane</location>
        <topology evidence="1">Multi-pass membrane protein</topology>
    </subcellularLocation>
</comment>
<evidence type="ECO:0000313" key="8">
    <source>
        <dbReference type="EMBL" id="CAK9087037.1"/>
    </source>
</evidence>
<feature type="transmembrane region" description="Helical" evidence="7">
    <location>
        <begin position="384"/>
        <end position="403"/>
    </location>
</feature>
<dbReference type="PANTHER" id="PTHR12385:SF14">
    <property type="entry name" value="CHOLINE TRANSPORTER-LIKE 2"/>
    <property type="match status" value="1"/>
</dbReference>
<keyword evidence="6" id="KW-0325">Glycoprotein</keyword>
<feature type="transmembrane region" description="Helical" evidence="7">
    <location>
        <begin position="42"/>
        <end position="62"/>
    </location>
</feature>
<reference evidence="8 9" key="1">
    <citation type="submission" date="2024-02" db="EMBL/GenBank/DDBJ databases">
        <authorList>
            <person name="Chen Y."/>
            <person name="Shah S."/>
            <person name="Dougan E. K."/>
            <person name="Thang M."/>
            <person name="Chan C."/>
        </authorList>
    </citation>
    <scope>NUCLEOTIDE SEQUENCE [LARGE SCALE GENOMIC DNA]</scope>
</reference>
<keyword evidence="4 7" id="KW-1133">Transmembrane helix</keyword>
<protein>
    <recommendedName>
        <fullName evidence="7">Choline transporter-like protein</fullName>
    </recommendedName>
</protein>
<evidence type="ECO:0000256" key="5">
    <source>
        <dbReference type="ARBA" id="ARBA00023136"/>
    </source>
</evidence>
<dbReference type="InterPro" id="IPR007603">
    <property type="entry name" value="Choline_transptr-like"/>
</dbReference>
<evidence type="ECO:0000256" key="4">
    <source>
        <dbReference type="ARBA" id="ARBA00022989"/>
    </source>
</evidence>
<proteinExistence type="inferred from homology"/>
<evidence type="ECO:0000256" key="2">
    <source>
        <dbReference type="ARBA" id="ARBA00007168"/>
    </source>
</evidence>
<evidence type="ECO:0000256" key="7">
    <source>
        <dbReference type="RuleBase" id="RU368066"/>
    </source>
</evidence>
<feature type="transmembrane region" description="Helical" evidence="7">
    <location>
        <begin position="332"/>
        <end position="353"/>
    </location>
</feature>
<evidence type="ECO:0000313" key="9">
    <source>
        <dbReference type="Proteomes" id="UP001642484"/>
    </source>
</evidence>
<feature type="transmembrane region" description="Helical" evidence="7">
    <location>
        <begin position="583"/>
        <end position="611"/>
    </location>
</feature>
<comment type="function">
    <text evidence="7">Choline transporter.</text>
</comment>
<feature type="transmembrane region" description="Helical" evidence="7">
    <location>
        <begin position="477"/>
        <end position="497"/>
    </location>
</feature>
<sequence>MWGVRSVDGDEEAALARVEALTGSKSSLGGDVPRLARARRRCTDRCCSVVLFAFLFGMWSVYQHALKEGNLAKLTRGFDWTGAICGVDEAVRDKPFLFWCTPNRNEAFTLLDGICVSQCPSSDREIFYCPGRALPFQVKQYLDAGHERQEVVIGMRWNITTKRSYPSTEAFGYCFPTRDLAMLRSVTERTYVFGFTKQVVLAGQGAVESWRFLLLVAVACVAMGYVFLFVIWYSFEKLVYSFLALAHVLLIGAAAGFLFVSFYPEHNFFQTYFSPEASRICAWGCAAISLILWMLFSILCCQGREALAVTIDSVTATCEVITEIPTMLLQPLVHSAFVVFTLLLLVYGFAWILSTGKVVPQLEPLGQSGIQIAGVPRSLEFSQLQWVCIVYWIFGAVWIFEILNALSQFAISHAVVVNTIYQDEESFPMLKGYLMGLCFHLGTIALGGFIIGCLKLVAAFLSFILSQTRNTEGIQGAVAQVLCCCCLCTVMCIERVLSMVNDLVYTDVALHSCGYIEAADNVVRVAASNPLTYAAIKASAITMRVVGVSIIGGCGTFLSYQALSSTELHRQLDLVFQDASTMLVTSNILGTTIAAGLICFYVGLAFMMVFYQTTYSLMYCMLLTGDGGQGEELKGREFQTRLPGEKM</sequence>
<comment type="similarity">
    <text evidence="2 7">Belongs to the CTL (choline transporter-like) family.</text>
</comment>
<name>A0ABP0QJ81_9DINO</name>
<dbReference type="EMBL" id="CAXAMN010024472">
    <property type="protein sequence ID" value="CAK9087037.1"/>
    <property type="molecule type" value="Genomic_DNA"/>
</dbReference>
<dbReference type="PANTHER" id="PTHR12385">
    <property type="entry name" value="CHOLINE TRANSPORTER-LIKE (SLC FAMILY 44)"/>
    <property type="match status" value="1"/>
</dbReference>
<accession>A0ABP0QJ81</accession>
<feature type="transmembrane region" description="Helical" evidence="7">
    <location>
        <begin position="238"/>
        <end position="260"/>
    </location>
</feature>
<evidence type="ECO:0000256" key="3">
    <source>
        <dbReference type="ARBA" id="ARBA00022692"/>
    </source>
</evidence>
<evidence type="ECO:0000256" key="6">
    <source>
        <dbReference type="ARBA" id="ARBA00023180"/>
    </source>
</evidence>
<evidence type="ECO:0000256" key="1">
    <source>
        <dbReference type="ARBA" id="ARBA00004141"/>
    </source>
</evidence>
<dbReference type="Proteomes" id="UP001642484">
    <property type="component" value="Unassembled WGS sequence"/>
</dbReference>
<feature type="transmembrane region" description="Helical" evidence="7">
    <location>
        <begin position="280"/>
        <end position="301"/>
    </location>
</feature>
<gene>
    <name evidence="8" type="ORF">CCMP2556_LOCUS42118</name>
</gene>
<feature type="transmembrane region" description="Helical" evidence="7">
    <location>
        <begin position="545"/>
        <end position="563"/>
    </location>
</feature>
<feature type="transmembrane region" description="Helical" evidence="7">
    <location>
        <begin position="437"/>
        <end position="465"/>
    </location>
</feature>